<accession>A0A0S7C7A2</accession>
<dbReference type="STRING" id="1678841.TBC1_12916"/>
<evidence type="ECO:0000313" key="3">
    <source>
        <dbReference type="EMBL" id="GAP45096.1"/>
    </source>
</evidence>
<dbReference type="SUPFAM" id="SSF51126">
    <property type="entry name" value="Pectin lyase-like"/>
    <property type="match status" value="1"/>
</dbReference>
<evidence type="ECO:0000256" key="1">
    <source>
        <dbReference type="SAM" id="SignalP"/>
    </source>
</evidence>
<gene>
    <name evidence="3" type="ORF">TBC1_12916</name>
</gene>
<dbReference type="EMBL" id="DF968183">
    <property type="protein sequence ID" value="GAP45096.1"/>
    <property type="molecule type" value="Genomic_DNA"/>
</dbReference>
<dbReference type="RefSeq" id="WP_062045196.1">
    <property type="nucleotide sequence ID" value="NZ_DF968183.1"/>
</dbReference>
<dbReference type="Proteomes" id="UP000053091">
    <property type="component" value="Unassembled WGS sequence"/>
</dbReference>
<keyword evidence="1" id="KW-0732">Signal</keyword>
<organism evidence="3">
    <name type="scientific">Lentimicrobium saccharophilum</name>
    <dbReference type="NCBI Taxonomy" id="1678841"/>
    <lineage>
        <taxon>Bacteria</taxon>
        <taxon>Pseudomonadati</taxon>
        <taxon>Bacteroidota</taxon>
        <taxon>Bacteroidia</taxon>
        <taxon>Bacteroidales</taxon>
        <taxon>Lentimicrobiaceae</taxon>
        <taxon>Lentimicrobium</taxon>
    </lineage>
</organism>
<protein>
    <submittedName>
        <fullName evidence="3">OstA-like protein</fullName>
    </submittedName>
</protein>
<evidence type="ECO:0000259" key="2">
    <source>
        <dbReference type="Pfam" id="PF13100"/>
    </source>
</evidence>
<feature type="chain" id="PRO_5006633573" evidence="1">
    <location>
        <begin position="21"/>
        <end position="501"/>
    </location>
</feature>
<feature type="domain" description="Organic solvent tolerance-like N-terminal" evidence="2">
    <location>
        <begin position="25"/>
        <end position="180"/>
    </location>
</feature>
<name>A0A0S7C7A2_9BACT</name>
<dbReference type="Gene3D" id="2.60.450.10">
    <property type="entry name" value="Lipopolysaccharide (LPS) transport protein A like domain"/>
    <property type="match status" value="3"/>
</dbReference>
<proteinExistence type="predicted"/>
<dbReference type="InterPro" id="IPR011050">
    <property type="entry name" value="Pectin_lyase_fold/virulence"/>
</dbReference>
<dbReference type="Pfam" id="PF13100">
    <property type="entry name" value="OstA_2"/>
    <property type="match status" value="1"/>
</dbReference>
<keyword evidence="4" id="KW-1185">Reference proteome</keyword>
<evidence type="ECO:0000313" key="4">
    <source>
        <dbReference type="Proteomes" id="UP000053091"/>
    </source>
</evidence>
<dbReference type="InterPro" id="IPR005653">
    <property type="entry name" value="OstA-like_N"/>
</dbReference>
<sequence length="501" mass="57855">MRLPFLLIQLILFSSLMVSAQQPRKIRLVQADVMAYNKALGENVQRIIGNAVFEHEGAFLYCDSAHLNNATNSMKAYSRVHIKASDTLNLYGDSIYYSGETRIAEVFDNVKLIDNRTILTTDKLIYDRNTGIAFYLTGGHIVNDQNTLDSKRGYYHTNTKDFFFRDHVVLTNPDYVMNCDTLQYNTQSKISWFSGPTTIKGEETDIYAENGWYNTVTDIAEFDENARVKNGDQVLTGDSLYYERTNGFGEAFRNIMVIDTVQNMISFGQYARYRKDLGYTLITGKPEALFIEDQDTLFLHADTLRATFDSAQKTKEIFAFYHVKFFRTDLQGMTDSLIYKFSDSTMRMLRSPVLWTEENQMTSDSIHVLTGNEEVKELRLFNNAFIISSDTLGSGYNQIKGRNMKGYFIDNELIKIQVEGNAETIYWVREEDGTLTGINKAFASNMSIRLRDRKIKQIIYIEKPTAVLHPEGELSQEELLLKNFIWLDDRRPKKREDIFTW</sequence>
<dbReference type="OrthoDB" id="9805931at2"/>
<feature type="signal peptide" evidence="1">
    <location>
        <begin position="1"/>
        <end position="20"/>
    </location>
</feature>
<dbReference type="AlphaFoldDB" id="A0A0S7C7A2"/>
<reference evidence="3" key="1">
    <citation type="journal article" date="2015" name="Genome Announc.">
        <title>Draft Genome Sequence of Bacteroidales Strain TBC1, a Novel Isolate from a Methanogenic Wastewater Treatment System.</title>
        <authorList>
            <person name="Tourlousse D.M."/>
            <person name="Matsuura N."/>
            <person name="Sun L."/>
            <person name="Toyonaga M."/>
            <person name="Kuroda K."/>
            <person name="Ohashi A."/>
            <person name="Cruz R."/>
            <person name="Yamaguchi T."/>
            <person name="Sekiguchi Y."/>
        </authorList>
    </citation>
    <scope>NUCLEOTIDE SEQUENCE [LARGE SCALE GENOMIC DNA]</scope>
    <source>
        <strain evidence="3">TBC1</strain>
    </source>
</reference>